<organism evidence="2 3">
    <name type="scientific">Streptomyces phage StarPlatinum</name>
    <dbReference type="NCBI Taxonomy" id="2283265"/>
    <lineage>
        <taxon>Viruses</taxon>
        <taxon>Duplodnaviria</taxon>
        <taxon>Heunggongvirae</taxon>
        <taxon>Uroviricota</taxon>
        <taxon>Caudoviricetes</taxon>
        <taxon>Stanwilliamsviridae</taxon>
        <taxon>Boydwoodruffvirinae</taxon>
        <taxon>Karimacvirus</taxon>
        <taxon>Karimacvirus starplatinum</taxon>
        <taxon>Streptomyces virus StarPlatinum</taxon>
    </lineage>
</organism>
<proteinExistence type="predicted"/>
<dbReference type="EMBL" id="MH576965">
    <property type="protein sequence ID" value="AXH66930.1"/>
    <property type="molecule type" value="Genomic_DNA"/>
</dbReference>
<gene>
    <name evidence="2" type="primary">222</name>
    <name evidence="2" type="ORF">SEA_STARPLATINUM_222</name>
</gene>
<evidence type="ECO:0000313" key="3">
    <source>
        <dbReference type="Proteomes" id="UP000259988"/>
    </source>
</evidence>
<dbReference type="RefSeq" id="YP_009839619.1">
    <property type="nucleotide sequence ID" value="NC_048721.1"/>
</dbReference>
<evidence type="ECO:0000256" key="1">
    <source>
        <dbReference type="SAM" id="Phobius"/>
    </source>
</evidence>
<reference evidence="2 3" key="1">
    <citation type="submission" date="2018-07" db="EMBL/GenBank/DDBJ databases">
        <authorList>
            <person name="Cook J.L."/>
            <person name="Tucker S.D."/>
            <person name="Kassa A.K."/>
            <person name="Jones J.A."/>
            <person name="Khadka D."/>
            <person name="Klug H.M."/>
            <person name="Layton S.R."/>
            <person name="Nayek S."/>
            <person name="Bhuiyan S."/>
            <person name="Kim T."/>
            <person name="Hughes L.E."/>
            <person name="Garlena R.A."/>
            <person name="Russell D.A."/>
            <person name="Pope W.H."/>
            <person name="Jacobs-Sera D."/>
            <person name="Hatfull G.F."/>
        </authorList>
    </citation>
    <scope>NUCLEOTIDE SEQUENCE [LARGE SCALE GENOMIC DNA]</scope>
</reference>
<keyword evidence="1" id="KW-0812">Transmembrane</keyword>
<evidence type="ECO:0000313" key="2">
    <source>
        <dbReference type="EMBL" id="AXH66930.1"/>
    </source>
</evidence>
<dbReference type="Proteomes" id="UP000259988">
    <property type="component" value="Segment"/>
</dbReference>
<name>A0A345M8V9_9CAUD</name>
<accession>A0A345M8V9</accession>
<protein>
    <submittedName>
        <fullName evidence="2">Uncharacterized protein</fullName>
    </submittedName>
</protein>
<feature type="transmembrane region" description="Helical" evidence="1">
    <location>
        <begin position="6"/>
        <end position="27"/>
    </location>
</feature>
<dbReference type="GeneID" id="55609913"/>
<dbReference type="KEGG" id="vg:55609913"/>
<keyword evidence="3" id="KW-1185">Reference proteome</keyword>
<sequence>MSWWAIVLITLGCVASVGFGLFVWAMIRVAKSPGNWGL</sequence>
<keyword evidence="1" id="KW-1133">Transmembrane helix</keyword>
<keyword evidence="1" id="KW-0472">Membrane</keyword>